<dbReference type="SMART" id="SM00342">
    <property type="entry name" value="HTH_ARAC"/>
    <property type="match status" value="1"/>
</dbReference>
<evidence type="ECO:0000256" key="1">
    <source>
        <dbReference type="ARBA" id="ARBA00022491"/>
    </source>
</evidence>
<gene>
    <name evidence="6" type="primary">nimR_1</name>
    <name evidence="6" type="ORF">GAK29_00462</name>
</gene>
<dbReference type="SUPFAM" id="SSF46689">
    <property type="entry name" value="Homeodomain-like"/>
    <property type="match status" value="2"/>
</dbReference>
<evidence type="ECO:0000256" key="3">
    <source>
        <dbReference type="ARBA" id="ARBA00023125"/>
    </source>
</evidence>
<keyword evidence="3" id="KW-0238">DNA-binding</keyword>
<dbReference type="InterPro" id="IPR011051">
    <property type="entry name" value="RmlC_Cupin_sf"/>
</dbReference>
<evidence type="ECO:0000259" key="5">
    <source>
        <dbReference type="PROSITE" id="PS01124"/>
    </source>
</evidence>
<accession>A0A833PKE1</accession>
<evidence type="ECO:0000313" key="7">
    <source>
        <dbReference type="Proteomes" id="UP000490535"/>
    </source>
</evidence>
<dbReference type="FunFam" id="1.10.10.60:FF:000132">
    <property type="entry name" value="AraC family transcriptional regulator"/>
    <property type="match status" value="1"/>
</dbReference>
<keyword evidence="2" id="KW-0805">Transcription regulation</keyword>
<dbReference type="CDD" id="cd06124">
    <property type="entry name" value="cupin_NimR-like_N"/>
    <property type="match status" value="1"/>
</dbReference>
<sequence>MRNIQVNDFEDAPRIVMATGNDYEDGKILPSHSHKRGQCLYAITWVLTVNTDLGSWVVPPRRALWIPNGIYHEVHMRGVTKTRSAYIVPEAAKIAGLLDYCAVINVSPLLHELLSVAVDIPVEYEIDGRDDCLMQLIIKEIAIMPELPLNAPLPQEPRLTALCLEILKAPTLDKDLDEIAKQVGMSRRNFTRIFRLQTGMSFSHWRQQACLLNALMRMELGQSITHVAMELGYSSSSAFTAAFKRSLGAAPSFYVQGRSSL</sequence>
<name>A0A833PKE1_ACIBZ</name>
<dbReference type="InterPro" id="IPR018060">
    <property type="entry name" value="HTH_AraC"/>
</dbReference>
<reference evidence="7" key="1">
    <citation type="journal article" date="2020" name="MBio">
        <title>Horizontal gene transfer to a defensive symbiont with a reduced genome amongst a multipartite beetle microbiome.</title>
        <authorList>
            <person name="Waterworth S.C."/>
            <person name="Florez L.V."/>
            <person name="Rees E.R."/>
            <person name="Hertweck C."/>
            <person name="Kaltenpoth M."/>
            <person name="Kwan J.C."/>
        </authorList>
    </citation>
    <scope>NUCLEOTIDE SEQUENCE [LARGE SCALE GENOMIC DNA]</scope>
</reference>
<dbReference type="Proteomes" id="UP000490535">
    <property type="component" value="Unassembled WGS sequence"/>
</dbReference>
<dbReference type="PANTHER" id="PTHR11019">
    <property type="entry name" value="HTH-TYPE TRANSCRIPTIONAL REGULATOR NIMR"/>
    <property type="match status" value="1"/>
</dbReference>
<dbReference type="Gene3D" id="1.10.10.60">
    <property type="entry name" value="Homeodomain-like"/>
    <property type="match status" value="2"/>
</dbReference>
<feature type="domain" description="HTH araC/xylS-type" evidence="5">
    <location>
        <begin position="157"/>
        <end position="257"/>
    </location>
</feature>
<dbReference type="InterPro" id="IPR009057">
    <property type="entry name" value="Homeodomain-like_sf"/>
</dbReference>
<dbReference type="GO" id="GO:0003700">
    <property type="term" value="F:DNA-binding transcription factor activity"/>
    <property type="evidence" value="ECO:0007669"/>
    <property type="project" value="InterPro"/>
</dbReference>
<evidence type="ECO:0000256" key="2">
    <source>
        <dbReference type="ARBA" id="ARBA00023015"/>
    </source>
</evidence>
<dbReference type="SUPFAM" id="SSF51182">
    <property type="entry name" value="RmlC-like cupins"/>
    <property type="match status" value="1"/>
</dbReference>
<evidence type="ECO:0000256" key="4">
    <source>
        <dbReference type="ARBA" id="ARBA00023163"/>
    </source>
</evidence>
<proteinExistence type="predicted"/>
<dbReference type="Pfam" id="PF12833">
    <property type="entry name" value="HTH_18"/>
    <property type="match status" value="1"/>
</dbReference>
<dbReference type="GO" id="GO:0043565">
    <property type="term" value="F:sequence-specific DNA binding"/>
    <property type="evidence" value="ECO:0007669"/>
    <property type="project" value="InterPro"/>
</dbReference>
<dbReference type="PANTHER" id="PTHR11019:SF159">
    <property type="entry name" value="TRANSCRIPTIONAL REGULATOR-RELATED"/>
    <property type="match status" value="1"/>
</dbReference>
<protein>
    <submittedName>
        <fullName evidence="6">HTH-type transcriptional regulator NimR</fullName>
    </submittedName>
</protein>
<keyword evidence="4" id="KW-0804">Transcription</keyword>
<dbReference type="AlphaFoldDB" id="A0A833PKE1"/>
<dbReference type="InterPro" id="IPR020449">
    <property type="entry name" value="Tscrpt_reg_AraC-type_HTH"/>
</dbReference>
<evidence type="ECO:0000313" key="6">
    <source>
        <dbReference type="EMBL" id="KAF1027821.1"/>
    </source>
</evidence>
<organism evidence="6 7">
    <name type="scientific">Acinetobacter bereziniae</name>
    <name type="common">Acinetobacter genomosp. 10</name>
    <dbReference type="NCBI Taxonomy" id="106648"/>
    <lineage>
        <taxon>Bacteria</taxon>
        <taxon>Pseudomonadati</taxon>
        <taxon>Pseudomonadota</taxon>
        <taxon>Gammaproteobacteria</taxon>
        <taxon>Moraxellales</taxon>
        <taxon>Moraxellaceae</taxon>
        <taxon>Acinetobacter</taxon>
    </lineage>
</organism>
<dbReference type="EMBL" id="WNDP01000006">
    <property type="protein sequence ID" value="KAF1027821.1"/>
    <property type="molecule type" value="Genomic_DNA"/>
</dbReference>
<dbReference type="PROSITE" id="PS01124">
    <property type="entry name" value="HTH_ARAC_FAMILY_2"/>
    <property type="match status" value="1"/>
</dbReference>
<comment type="caution">
    <text evidence="6">The sequence shown here is derived from an EMBL/GenBank/DDBJ whole genome shotgun (WGS) entry which is preliminary data.</text>
</comment>
<keyword evidence="1" id="KW-0678">Repressor</keyword>
<dbReference type="PRINTS" id="PR00032">
    <property type="entry name" value="HTHARAC"/>
</dbReference>